<accession>A0ABW5EDK2</accession>
<name>A0ABW5EDK2_9GAMM</name>
<dbReference type="EMBL" id="JBHUJD010000008">
    <property type="protein sequence ID" value="MFD2310368.1"/>
    <property type="molecule type" value="Genomic_DNA"/>
</dbReference>
<evidence type="ECO:0000313" key="2">
    <source>
        <dbReference type="EMBL" id="MFD2310368.1"/>
    </source>
</evidence>
<sequence length="175" mass="19185">MRTKGLAALLTCVALACAACQGNKPDTSEPSVEASSPSRLILQGKVSLPLPPAYDEIRPSNTVIIVTNGDSSIGYRTIDKEELKFIGSDKEPYDFFSSAFDNPKSQEETAFIEGLGEVESIKYKVSNKLDFHLLRLQESEKAYITSPALDFAVEVTAKPGHKNYLAEITEETHIE</sequence>
<dbReference type="RefSeq" id="WP_265722524.1">
    <property type="nucleotide sequence ID" value="NZ_JAPIVK010000024.1"/>
</dbReference>
<keyword evidence="1" id="KW-0732">Signal</keyword>
<gene>
    <name evidence="2" type="ORF">ACFSKX_08025</name>
</gene>
<evidence type="ECO:0008006" key="4">
    <source>
        <dbReference type="Google" id="ProtNLM"/>
    </source>
</evidence>
<feature type="chain" id="PRO_5046480068" description="Lipoprotein" evidence="1">
    <location>
        <begin position="19"/>
        <end position="175"/>
    </location>
</feature>
<evidence type="ECO:0000256" key="1">
    <source>
        <dbReference type="SAM" id="SignalP"/>
    </source>
</evidence>
<comment type="caution">
    <text evidence="2">The sequence shown here is derived from an EMBL/GenBank/DDBJ whole genome shotgun (WGS) entry which is preliminary data.</text>
</comment>
<dbReference type="PROSITE" id="PS51257">
    <property type="entry name" value="PROKAR_LIPOPROTEIN"/>
    <property type="match status" value="1"/>
</dbReference>
<dbReference type="Proteomes" id="UP001597425">
    <property type="component" value="Unassembled WGS sequence"/>
</dbReference>
<feature type="signal peptide" evidence="1">
    <location>
        <begin position="1"/>
        <end position="18"/>
    </location>
</feature>
<reference evidence="3" key="1">
    <citation type="journal article" date="2019" name="Int. J. Syst. Evol. Microbiol.">
        <title>The Global Catalogue of Microorganisms (GCM) 10K type strain sequencing project: providing services to taxonomists for standard genome sequencing and annotation.</title>
        <authorList>
            <consortium name="The Broad Institute Genomics Platform"/>
            <consortium name="The Broad Institute Genome Sequencing Center for Infectious Disease"/>
            <person name="Wu L."/>
            <person name="Ma J."/>
        </authorList>
    </citation>
    <scope>NUCLEOTIDE SEQUENCE [LARGE SCALE GENOMIC DNA]</scope>
    <source>
        <strain evidence="3">KCTC 12848</strain>
    </source>
</reference>
<proteinExistence type="predicted"/>
<evidence type="ECO:0000313" key="3">
    <source>
        <dbReference type="Proteomes" id="UP001597425"/>
    </source>
</evidence>
<protein>
    <recommendedName>
        <fullName evidence="4">Lipoprotein</fullName>
    </recommendedName>
</protein>
<organism evidence="2 3">
    <name type="scientific">Microbulbifer halophilus</name>
    <dbReference type="NCBI Taxonomy" id="453963"/>
    <lineage>
        <taxon>Bacteria</taxon>
        <taxon>Pseudomonadati</taxon>
        <taxon>Pseudomonadota</taxon>
        <taxon>Gammaproteobacteria</taxon>
        <taxon>Cellvibrionales</taxon>
        <taxon>Microbulbiferaceae</taxon>
        <taxon>Microbulbifer</taxon>
    </lineage>
</organism>
<keyword evidence="3" id="KW-1185">Reference proteome</keyword>